<dbReference type="EMBL" id="JACOGF010000001">
    <property type="protein sequence ID" value="MBC3916084.1"/>
    <property type="molecule type" value="Genomic_DNA"/>
</dbReference>
<gene>
    <name evidence="2" type="ORF">H8L32_01175</name>
</gene>
<evidence type="ECO:0000256" key="1">
    <source>
        <dbReference type="SAM" id="MobiDB-lite"/>
    </source>
</evidence>
<feature type="region of interest" description="Disordered" evidence="1">
    <location>
        <begin position="28"/>
        <end position="50"/>
    </location>
</feature>
<sequence length="50" mass="5876">MGLVLAFGIINAMWLEADYAFRDRDKAQTKERFNQARQEYKEGREGKHDA</sequence>
<protein>
    <submittedName>
        <fullName evidence="2">CydX/CbdX family cytochrome bd oxidase small subunit</fullName>
    </submittedName>
</protein>
<accession>A0ABR6ZJK7</accession>
<evidence type="ECO:0000313" key="2">
    <source>
        <dbReference type="EMBL" id="MBC3916084.1"/>
    </source>
</evidence>
<comment type="caution">
    <text evidence="2">The sequence shown here is derived from an EMBL/GenBank/DDBJ whole genome shotgun (WGS) entry which is preliminary data.</text>
</comment>
<name>A0ABR6ZJK7_9BURK</name>
<reference evidence="2 3" key="1">
    <citation type="submission" date="2020-08" db="EMBL/GenBank/DDBJ databases">
        <title>Novel species isolated from subtropical streams in China.</title>
        <authorList>
            <person name="Lu H."/>
        </authorList>
    </citation>
    <scope>NUCLEOTIDE SEQUENCE [LARGE SCALE GENOMIC DNA]</scope>
    <source>
        <strain evidence="2 3">CY18W</strain>
    </source>
</reference>
<keyword evidence="3" id="KW-1185">Reference proteome</keyword>
<proteinExistence type="predicted"/>
<dbReference type="Proteomes" id="UP000650424">
    <property type="component" value="Unassembled WGS sequence"/>
</dbReference>
<evidence type="ECO:0000313" key="3">
    <source>
        <dbReference type="Proteomes" id="UP000650424"/>
    </source>
</evidence>
<organism evidence="2 3">
    <name type="scientific">Undibacterium hunanense</name>
    <dbReference type="NCBI Taxonomy" id="2762292"/>
    <lineage>
        <taxon>Bacteria</taxon>
        <taxon>Pseudomonadati</taxon>
        <taxon>Pseudomonadota</taxon>
        <taxon>Betaproteobacteria</taxon>
        <taxon>Burkholderiales</taxon>
        <taxon>Oxalobacteraceae</taxon>
        <taxon>Undibacterium</taxon>
    </lineage>
</organism>